<dbReference type="GO" id="GO:0043022">
    <property type="term" value="F:ribosome binding"/>
    <property type="evidence" value="ECO:0007669"/>
    <property type="project" value="InterPro"/>
</dbReference>
<comment type="domain">
    <text evidence="5">The PRC barrel domain binds ribosomal protein uS19.</text>
</comment>
<evidence type="ECO:0000313" key="8">
    <source>
        <dbReference type="Proteomes" id="UP000006851"/>
    </source>
</evidence>
<dbReference type="GO" id="GO:0006364">
    <property type="term" value="P:rRNA processing"/>
    <property type="evidence" value="ECO:0007669"/>
    <property type="project" value="UniProtKB-UniRule"/>
</dbReference>
<dbReference type="PANTHER" id="PTHR33692">
    <property type="entry name" value="RIBOSOME MATURATION FACTOR RIMM"/>
    <property type="match status" value="1"/>
</dbReference>
<evidence type="ECO:0000256" key="2">
    <source>
        <dbReference type="ARBA" id="ARBA00022517"/>
    </source>
</evidence>
<evidence type="ECO:0000256" key="1">
    <source>
        <dbReference type="ARBA" id="ARBA00022490"/>
    </source>
</evidence>
<dbReference type="KEGG" id="cgo:Corgl_0870"/>
<evidence type="ECO:0000259" key="6">
    <source>
        <dbReference type="Pfam" id="PF01782"/>
    </source>
</evidence>
<name>F2N9F4_CORGP</name>
<dbReference type="Proteomes" id="UP000006851">
    <property type="component" value="Chromosome"/>
</dbReference>
<reference evidence="8" key="1">
    <citation type="journal article" date="2013" name="Stand. Genomic Sci.">
        <title>Complete genome sequence of Coriobacterium glomerans type strain (PW2(T)) from the midgut of Pyrrhocoris apterus L. (red soldier bug).</title>
        <authorList>
            <person name="Stackebrandt E."/>
            <person name="Zeytun A."/>
            <person name="Lapidus A."/>
            <person name="Nolan M."/>
            <person name="Lucas S."/>
            <person name="Hammon N."/>
            <person name="Deshpande S."/>
            <person name="Cheng J.F."/>
            <person name="Tapia R."/>
            <person name="Goodwin L.A."/>
            <person name="Pitluck S."/>
            <person name="Liolios K."/>
            <person name="Pagani I."/>
            <person name="Ivanova N."/>
            <person name="Mavromatis K."/>
            <person name="Mikhailova N."/>
            <person name="Huntemann M."/>
            <person name="Pati A."/>
            <person name="Chen A."/>
            <person name="Palaniappan K."/>
            <person name="Chang Y.J."/>
            <person name="Land M."/>
            <person name="Hauser L."/>
            <person name="Rohde M."/>
            <person name="Pukall R."/>
            <person name="Goker M."/>
            <person name="Detter J.C."/>
            <person name="Woyke T."/>
            <person name="Bristow J."/>
            <person name="Eisen J.A."/>
            <person name="Markowitz V."/>
            <person name="Hugenholtz P."/>
            <person name="Kyrpides N.C."/>
            <person name="Klenk H.P."/>
        </authorList>
    </citation>
    <scope>NUCLEOTIDE SEQUENCE</scope>
    <source>
        <strain evidence="8">ATCC 49209 / DSM 20642 / JCM 10262 / PW2</strain>
    </source>
</reference>
<gene>
    <name evidence="5" type="primary">rimM</name>
    <name evidence="7" type="ordered locus">Corgl_0870</name>
</gene>
<dbReference type="STRING" id="700015.Corgl_0870"/>
<proteinExistence type="inferred from homology"/>
<dbReference type="GO" id="GO:0042274">
    <property type="term" value="P:ribosomal small subunit biogenesis"/>
    <property type="evidence" value="ECO:0007669"/>
    <property type="project" value="UniProtKB-UniRule"/>
</dbReference>
<comment type="subcellular location">
    <subcellularLocation>
        <location evidence="5">Cytoplasm</location>
    </subcellularLocation>
</comment>
<comment type="similarity">
    <text evidence="5">Belongs to the RimM family.</text>
</comment>
<feature type="domain" description="RimM N-terminal" evidence="6">
    <location>
        <begin position="8"/>
        <end position="90"/>
    </location>
</feature>
<evidence type="ECO:0000256" key="5">
    <source>
        <dbReference type="HAMAP-Rule" id="MF_00014"/>
    </source>
</evidence>
<organism evidence="7 8">
    <name type="scientific">Coriobacterium glomerans (strain ATCC 49209 / DSM 20642 / JCM 10262 / PW2)</name>
    <dbReference type="NCBI Taxonomy" id="700015"/>
    <lineage>
        <taxon>Bacteria</taxon>
        <taxon>Bacillati</taxon>
        <taxon>Actinomycetota</taxon>
        <taxon>Coriobacteriia</taxon>
        <taxon>Coriobacteriales</taxon>
        <taxon>Coriobacteriaceae</taxon>
        <taxon>Coriobacterium</taxon>
    </lineage>
</organism>
<dbReference type="GO" id="GO:0005737">
    <property type="term" value="C:cytoplasm"/>
    <property type="evidence" value="ECO:0007669"/>
    <property type="project" value="UniProtKB-SubCell"/>
</dbReference>
<keyword evidence="8" id="KW-1185">Reference proteome</keyword>
<dbReference type="InterPro" id="IPR011033">
    <property type="entry name" value="PRC_barrel-like_sf"/>
</dbReference>
<dbReference type="InterPro" id="IPR011961">
    <property type="entry name" value="RimM"/>
</dbReference>
<sequence>MSVAYRNIARIMRAHGSKGEVVAVPLQGLSMLLYEGLEVALTPPALDRDRFCRVERLTESSAGALVRFSCAHTIADAQSLRGCYVLARRRDIHPGPLEVSVAHVLGRTVLDDRAGEIGKVREILSTPAHDVWTVSGTGYGDVLVPVIERVILGIPDEGPIRVHLMDGLLSANERGGSLC</sequence>
<dbReference type="HOGENOM" id="CLU_077636_4_0_11"/>
<keyword evidence="3 5" id="KW-0698">rRNA processing</keyword>
<dbReference type="Pfam" id="PF01782">
    <property type="entry name" value="RimM"/>
    <property type="match status" value="1"/>
</dbReference>
<dbReference type="AlphaFoldDB" id="F2N9F4"/>
<protein>
    <recommendedName>
        <fullName evidence="5">Ribosome maturation factor RimM</fullName>
    </recommendedName>
</protein>
<dbReference type="OrthoDB" id="3177403at2"/>
<evidence type="ECO:0000256" key="4">
    <source>
        <dbReference type="ARBA" id="ARBA00023186"/>
    </source>
</evidence>
<dbReference type="EMBL" id="CP002628">
    <property type="protein sequence ID" value="AEB06983.1"/>
    <property type="molecule type" value="Genomic_DNA"/>
</dbReference>
<dbReference type="HAMAP" id="MF_00014">
    <property type="entry name" value="Ribosome_mat_RimM"/>
    <property type="match status" value="1"/>
</dbReference>
<dbReference type="eggNOG" id="COG0806">
    <property type="taxonomic scope" value="Bacteria"/>
</dbReference>
<dbReference type="GO" id="GO:0005840">
    <property type="term" value="C:ribosome"/>
    <property type="evidence" value="ECO:0007669"/>
    <property type="project" value="InterPro"/>
</dbReference>
<keyword evidence="4 5" id="KW-0143">Chaperone</keyword>
<dbReference type="PANTHER" id="PTHR33692:SF1">
    <property type="entry name" value="RIBOSOME MATURATION FACTOR RIMM"/>
    <property type="match status" value="1"/>
</dbReference>
<dbReference type="InterPro" id="IPR036976">
    <property type="entry name" value="RimM_N_sf"/>
</dbReference>
<evidence type="ECO:0000256" key="3">
    <source>
        <dbReference type="ARBA" id="ARBA00022552"/>
    </source>
</evidence>
<keyword evidence="2 5" id="KW-0690">Ribosome biogenesis</keyword>
<accession>F2N9F4</accession>
<evidence type="ECO:0000313" key="7">
    <source>
        <dbReference type="EMBL" id="AEB06983.1"/>
    </source>
</evidence>
<dbReference type="Gene3D" id="2.30.30.240">
    <property type="entry name" value="PRC-barrel domain"/>
    <property type="match status" value="1"/>
</dbReference>
<comment type="subunit">
    <text evidence="5">Binds ribosomal protein uS19.</text>
</comment>
<dbReference type="Gene3D" id="2.40.30.60">
    <property type="entry name" value="RimM"/>
    <property type="match status" value="1"/>
</dbReference>
<dbReference type="InterPro" id="IPR002676">
    <property type="entry name" value="RimM_N"/>
</dbReference>
<dbReference type="SUPFAM" id="SSF50447">
    <property type="entry name" value="Translation proteins"/>
    <property type="match status" value="1"/>
</dbReference>
<dbReference type="InterPro" id="IPR009000">
    <property type="entry name" value="Transl_B-barrel_sf"/>
</dbReference>
<dbReference type="SUPFAM" id="SSF50346">
    <property type="entry name" value="PRC-barrel domain"/>
    <property type="match status" value="1"/>
</dbReference>
<keyword evidence="1 5" id="KW-0963">Cytoplasm</keyword>
<comment type="function">
    <text evidence="5">An accessory protein needed during the final step in the assembly of 30S ribosomal subunit, possibly for assembly of the head region. Essential for efficient processing of 16S rRNA. May be needed both before and after RbfA during the maturation of 16S rRNA. It has affinity for free ribosomal 30S subunits but not for 70S ribosomes.</text>
</comment>